<dbReference type="PANTHER" id="PTHR43976:SF16">
    <property type="entry name" value="SHORT-CHAIN DEHYDROGENASE_REDUCTASE FAMILY PROTEIN"/>
    <property type="match status" value="1"/>
</dbReference>
<evidence type="ECO:0000313" key="5">
    <source>
        <dbReference type="EMBL" id="PIL34514.1"/>
    </source>
</evidence>
<dbReference type="PANTHER" id="PTHR43976">
    <property type="entry name" value="SHORT CHAIN DEHYDROGENASE"/>
    <property type="match status" value="1"/>
</dbReference>
<name>A0A2G8SL73_9APHY</name>
<evidence type="ECO:0000256" key="4">
    <source>
        <dbReference type="RuleBase" id="RU000363"/>
    </source>
</evidence>
<dbReference type="InterPro" id="IPR051911">
    <property type="entry name" value="SDR_oxidoreductase"/>
</dbReference>
<dbReference type="PRINTS" id="PR00081">
    <property type="entry name" value="GDHRDH"/>
</dbReference>
<dbReference type="EMBL" id="AYKW01000005">
    <property type="protein sequence ID" value="PIL34514.1"/>
    <property type="molecule type" value="Genomic_DNA"/>
</dbReference>
<evidence type="ECO:0000256" key="2">
    <source>
        <dbReference type="ARBA" id="ARBA00022857"/>
    </source>
</evidence>
<comment type="similarity">
    <text evidence="1 4">Belongs to the short-chain dehydrogenases/reductases (SDR) family.</text>
</comment>
<dbReference type="AlphaFoldDB" id="A0A2G8SL73"/>
<evidence type="ECO:0000313" key="6">
    <source>
        <dbReference type="Proteomes" id="UP000230002"/>
    </source>
</evidence>
<dbReference type="OrthoDB" id="1274115at2759"/>
<reference evidence="5 6" key="1">
    <citation type="journal article" date="2015" name="Sci. Rep.">
        <title>Chromosome-level genome map provides insights into diverse defense mechanisms in the medicinal fungus Ganoderma sinense.</title>
        <authorList>
            <person name="Zhu Y."/>
            <person name="Xu J."/>
            <person name="Sun C."/>
            <person name="Zhou S."/>
            <person name="Xu H."/>
            <person name="Nelson D.R."/>
            <person name="Qian J."/>
            <person name="Song J."/>
            <person name="Luo H."/>
            <person name="Xiang L."/>
            <person name="Li Y."/>
            <person name="Xu Z."/>
            <person name="Ji A."/>
            <person name="Wang L."/>
            <person name="Lu S."/>
            <person name="Hayward A."/>
            <person name="Sun W."/>
            <person name="Li X."/>
            <person name="Schwartz D.C."/>
            <person name="Wang Y."/>
            <person name="Chen S."/>
        </authorList>
    </citation>
    <scope>NUCLEOTIDE SEQUENCE [LARGE SCALE GENOMIC DNA]</scope>
    <source>
        <strain evidence="5 6">ZZ0214-1</strain>
    </source>
</reference>
<keyword evidence="3" id="KW-0560">Oxidoreductase</keyword>
<gene>
    <name evidence="5" type="ORF">GSI_03292</name>
</gene>
<dbReference type="PROSITE" id="PS00061">
    <property type="entry name" value="ADH_SHORT"/>
    <property type="match status" value="1"/>
</dbReference>
<proteinExistence type="inferred from homology"/>
<dbReference type="SUPFAM" id="SSF51735">
    <property type="entry name" value="NAD(P)-binding Rossmann-fold domains"/>
    <property type="match status" value="1"/>
</dbReference>
<dbReference type="PRINTS" id="PR00080">
    <property type="entry name" value="SDRFAMILY"/>
</dbReference>
<protein>
    <submittedName>
        <fullName evidence="5">Uncharacterized protein</fullName>
    </submittedName>
</protein>
<dbReference type="InterPro" id="IPR020904">
    <property type="entry name" value="Sc_DH/Rdtase_CS"/>
</dbReference>
<accession>A0A2G8SL73</accession>
<organism evidence="5 6">
    <name type="scientific">Ganoderma sinense ZZ0214-1</name>
    <dbReference type="NCBI Taxonomy" id="1077348"/>
    <lineage>
        <taxon>Eukaryota</taxon>
        <taxon>Fungi</taxon>
        <taxon>Dikarya</taxon>
        <taxon>Basidiomycota</taxon>
        <taxon>Agaricomycotina</taxon>
        <taxon>Agaricomycetes</taxon>
        <taxon>Polyporales</taxon>
        <taxon>Polyporaceae</taxon>
        <taxon>Ganoderma</taxon>
    </lineage>
</organism>
<dbReference type="Proteomes" id="UP000230002">
    <property type="component" value="Unassembled WGS sequence"/>
</dbReference>
<comment type="caution">
    <text evidence="5">The sequence shown here is derived from an EMBL/GenBank/DDBJ whole genome shotgun (WGS) entry which is preliminary data.</text>
</comment>
<dbReference type="STRING" id="1077348.A0A2G8SL73"/>
<evidence type="ECO:0000256" key="3">
    <source>
        <dbReference type="ARBA" id="ARBA00023002"/>
    </source>
</evidence>
<evidence type="ECO:0000256" key="1">
    <source>
        <dbReference type="ARBA" id="ARBA00006484"/>
    </source>
</evidence>
<sequence>MSSARVWFITGASSGFGLEMARCALAHGDRVVATLRKPEVLNGFASNYSPEQLLVLRLDVSKPDEIKDAFAKAKATFDRIDVVFNNAGYAFAGEVEAVPDEPARALFDVIFWGAAHVSQEAVRFFRDENSPRGGRLIQNSATVGLAATPAIGFYCAAKHALEGLTETLSKELDPTWNIKISSVLPGGFVTEIIQKFEMLPQHPAYAEASNPATLIRKYFSSGMDKEGLKARWSDPVKGVQKIYELSLLQDPPLRLLLGKDANHYVGEYLAKLTKEIEQYAAWSDDLGHETD</sequence>
<dbReference type="InterPro" id="IPR036291">
    <property type="entry name" value="NAD(P)-bd_dom_sf"/>
</dbReference>
<keyword evidence="2" id="KW-0521">NADP</keyword>
<dbReference type="Pfam" id="PF00106">
    <property type="entry name" value="adh_short"/>
    <property type="match status" value="1"/>
</dbReference>
<dbReference type="InterPro" id="IPR002347">
    <property type="entry name" value="SDR_fam"/>
</dbReference>
<dbReference type="CDD" id="cd05374">
    <property type="entry name" value="17beta-HSD-like_SDR_c"/>
    <property type="match status" value="1"/>
</dbReference>
<dbReference type="GO" id="GO:0016491">
    <property type="term" value="F:oxidoreductase activity"/>
    <property type="evidence" value="ECO:0007669"/>
    <property type="project" value="UniProtKB-KW"/>
</dbReference>
<dbReference type="Gene3D" id="3.40.50.720">
    <property type="entry name" value="NAD(P)-binding Rossmann-like Domain"/>
    <property type="match status" value="1"/>
</dbReference>
<keyword evidence="6" id="KW-1185">Reference proteome</keyword>